<comment type="caution">
    <text evidence="1">The sequence shown here is derived from an EMBL/GenBank/DDBJ whole genome shotgun (WGS) entry which is preliminary data.</text>
</comment>
<dbReference type="EMBL" id="JAAATY010000073">
    <property type="protein sequence ID" value="NRN71457.1"/>
    <property type="molecule type" value="Genomic_DNA"/>
</dbReference>
<evidence type="ECO:0000313" key="1">
    <source>
        <dbReference type="EMBL" id="NRN71457.1"/>
    </source>
</evidence>
<organism evidence="1 2">
    <name type="scientific">Kibdelosporangium persicum</name>
    <dbReference type="NCBI Taxonomy" id="2698649"/>
    <lineage>
        <taxon>Bacteria</taxon>
        <taxon>Bacillati</taxon>
        <taxon>Actinomycetota</taxon>
        <taxon>Actinomycetes</taxon>
        <taxon>Pseudonocardiales</taxon>
        <taxon>Pseudonocardiaceae</taxon>
        <taxon>Kibdelosporangium</taxon>
    </lineage>
</organism>
<gene>
    <name evidence="1" type="ORF">GC106_87370</name>
</gene>
<reference evidence="1 2" key="1">
    <citation type="submission" date="2020-01" db="EMBL/GenBank/DDBJ databases">
        <title>Kibdelosporangium persica a novel Actinomycetes from a hot desert in Iran.</title>
        <authorList>
            <person name="Safaei N."/>
            <person name="Zaburannyi N."/>
            <person name="Mueller R."/>
            <person name="Wink J."/>
        </authorList>
    </citation>
    <scope>NUCLEOTIDE SEQUENCE [LARGE SCALE GENOMIC DNA]</scope>
    <source>
        <strain evidence="1 2">4NS15</strain>
    </source>
</reference>
<sequence>MTLVADLANGRLAEFGRPPVMAPDPNPYPECRQDVLTEISLIGEAVNDAATKRELNGTPDLHRSLHMCAEEISPDLAFRCLLRVLVTVDLSIDRQQYARFVDLGARFSYGDFLVSTIEFLIE</sequence>
<keyword evidence="2" id="KW-1185">Reference proteome</keyword>
<evidence type="ECO:0000313" key="2">
    <source>
        <dbReference type="Proteomes" id="UP000763557"/>
    </source>
</evidence>
<protein>
    <submittedName>
        <fullName evidence="1">Uncharacterized protein</fullName>
    </submittedName>
</protein>
<name>A0ABX2FJ87_9PSEU</name>
<accession>A0ABX2FJ87</accession>
<dbReference type="Proteomes" id="UP000763557">
    <property type="component" value="Unassembled WGS sequence"/>
</dbReference>
<proteinExistence type="predicted"/>